<evidence type="ECO:0000256" key="6">
    <source>
        <dbReference type="ARBA" id="ARBA00022989"/>
    </source>
</evidence>
<feature type="transmembrane region" description="Helical" evidence="9">
    <location>
        <begin position="61"/>
        <end position="79"/>
    </location>
</feature>
<feature type="transmembrane region" description="Helical" evidence="9">
    <location>
        <begin position="91"/>
        <end position="109"/>
    </location>
</feature>
<reference evidence="10" key="1">
    <citation type="submission" date="2021-01" db="EMBL/GenBank/DDBJ databases">
        <title>KCTC 19127 draft genome.</title>
        <authorList>
            <person name="An D."/>
        </authorList>
    </citation>
    <scope>NUCLEOTIDE SEQUENCE</scope>
    <source>
        <strain evidence="10">KCTC 19127</strain>
    </source>
</reference>
<evidence type="ECO:0000313" key="10">
    <source>
        <dbReference type="EMBL" id="MBM9476220.1"/>
    </source>
</evidence>
<evidence type="ECO:0000256" key="4">
    <source>
        <dbReference type="ARBA" id="ARBA00022475"/>
    </source>
</evidence>
<dbReference type="PANTHER" id="PTHR34295:SF4">
    <property type="entry name" value="BIOTIN TRANSPORTER BIOY-RELATED"/>
    <property type="match status" value="1"/>
</dbReference>
<keyword evidence="4 8" id="KW-1003">Cell membrane</keyword>
<dbReference type="GO" id="GO:0005886">
    <property type="term" value="C:plasma membrane"/>
    <property type="evidence" value="ECO:0007669"/>
    <property type="project" value="UniProtKB-SubCell"/>
</dbReference>
<evidence type="ECO:0000256" key="7">
    <source>
        <dbReference type="ARBA" id="ARBA00023136"/>
    </source>
</evidence>
<evidence type="ECO:0000256" key="8">
    <source>
        <dbReference type="PIRNR" id="PIRNR016661"/>
    </source>
</evidence>
<dbReference type="GO" id="GO:0015225">
    <property type="term" value="F:biotin transmembrane transporter activity"/>
    <property type="evidence" value="ECO:0007669"/>
    <property type="project" value="UniProtKB-UniRule"/>
</dbReference>
<dbReference type="Proteomes" id="UP000663801">
    <property type="component" value="Unassembled WGS sequence"/>
</dbReference>
<evidence type="ECO:0000256" key="9">
    <source>
        <dbReference type="SAM" id="Phobius"/>
    </source>
</evidence>
<feature type="transmembrane region" description="Helical" evidence="9">
    <location>
        <begin position="116"/>
        <end position="140"/>
    </location>
</feature>
<keyword evidence="7 8" id="KW-0472">Membrane</keyword>
<keyword evidence="5 9" id="KW-0812">Transmembrane</keyword>
<keyword evidence="3 8" id="KW-0813">Transport</keyword>
<comment type="caution">
    <text evidence="10">The sequence shown here is derived from an EMBL/GenBank/DDBJ whole genome shotgun (WGS) entry which is preliminary data.</text>
</comment>
<evidence type="ECO:0000256" key="3">
    <source>
        <dbReference type="ARBA" id="ARBA00022448"/>
    </source>
</evidence>
<proteinExistence type="inferred from homology"/>
<feature type="transmembrane region" description="Helical" evidence="9">
    <location>
        <begin position="35"/>
        <end position="54"/>
    </location>
</feature>
<gene>
    <name evidence="10" type="ORF">JL107_07165</name>
</gene>
<evidence type="ECO:0000256" key="2">
    <source>
        <dbReference type="ARBA" id="ARBA00010692"/>
    </source>
</evidence>
<comment type="subcellular location">
    <subcellularLocation>
        <location evidence="1 8">Cell membrane</location>
        <topology evidence="1 8">Multi-pass membrane protein</topology>
    </subcellularLocation>
</comment>
<dbReference type="RefSeq" id="WP_205256305.1">
    <property type="nucleotide sequence ID" value="NZ_BAAAPV010000001.1"/>
</dbReference>
<evidence type="ECO:0000256" key="5">
    <source>
        <dbReference type="ARBA" id="ARBA00022692"/>
    </source>
</evidence>
<keyword evidence="11" id="KW-1185">Reference proteome</keyword>
<protein>
    <recommendedName>
        <fullName evidence="8">Biotin transporter</fullName>
    </recommendedName>
</protein>
<dbReference type="PANTHER" id="PTHR34295">
    <property type="entry name" value="BIOTIN TRANSPORTER BIOY"/>
    <property type="match status" value="1"/>
</dbReference>
<dbReference type="InterPro" id="IPR003784">
    <property type="entry name" value="BioY"/>
</dbReference>
<name>A0A939C265_9ACTN</name>
<sequence length="202" mass="20564">MASRRTTARDLAQIAIFAALIAALGLPGRLDLGGSSGVPITFQTLGVMLAGAVLGARKGFLAVLVFEVLTLIGLPLLAGGRGGPAVWASPTGGYLVGFLLGVVVIGLLTRPLLPRYPLWAGILATAVGGIVVIYAVGIPWTAWRTGLPLSTAASGAAVFLPGDVIKAVVTALVARQVHRAYPGLITGRRATDPARRRAGTAA</sequence>
<dbReference type="Pfam" id="PF02632">
    <property type="entry name" value="BioY"/>
    <property type="match status" value="1"/>
</dbReference>
<evidence type="ECO:0000256" key="1">
    <source>
        <dbReference type="ARBA" id="ARBA00004651"/>
    </source>
</evidence>
<dbReference type="EMBL" id="JAERWL010000006">
    <property type="protein sequence ID" value="MBM9476220.1"/>
    <property type="molecule type" value="Genomic_DNA"/>
</dbReference>
<dbReference type="PIRSF" id="PIRSF016661">
    <property type="entry name" value="BioY"/>
    <property type="match status" value="1"/>
</dbReference>
<dbReference type="Gene3D" id="1.10.1760.20">
    <property type="match status" value="1"/>
</dbReference>
<keyword evidence="6 9" id="KW-1133">Transmembrane helix</keyword>
<dbReference type="AlphaFoldDB" id="A0A939C265"/>
<organism evidence="10 11">
    <name type="scientific">Nakamurella flavida</name>
    <dbReference type="NCBI Taxonomy" id="363630"/>
    <lineage>
        <taxon>Bacteria</taxon>
        <taxon>Bacillati</taxon>
        <taxon>Actinomycetota</taxon>
        <taxon>Actinomycetes</taxon>
        <taxon>Nakamurellales</taxon>
        <taxon>Nakamurellaceae</taxon>
        <taxon>Nakamurella</taxon>
    </lineage>
</organism>
<accession>A0A939C265</accession>
<feature type="transmembrane region" description="Helical" evidence="9">
    <location>
        <begin position="152"/>
        <end position="174"/>
    </location>
</feature>
<comment type="similarity">
    <text evidence="2 8">Belongs to the BioY family.</text>
</comment>
<evidence type="ECO:0000313" key="11">
    <source>
        <dbReference type="Proteomes" id="UP000663801"/>
    </source>
</evidence>